<dbReference type="EMBL" id="PDFK01000003">
    <property type="protein sequence ID" value="PKU51527.1"/>
    <property type="molecule type" value="Genomic_DNA"/>
</dbReference>
<name>A0A2I0UZM9_9BACI</name>
<dbReference type="PIRSF" id="PIRSF034852">
    <property type="entry name" value="UCP034852"/>
    <property type="match status" value="1"/>
</dbReference>
<proteinExistence type="inferred from homology"/>
<dbReference type="AlphaFoldDB" id="A0A2I0UZM9"/>
<comment type="similarity">
    <text evidence="1">Belongs to the HesB/IscA family.</text>
</comment>
<accession>A0A2I0UZM9</accession>
<evidence type="ECO:0000313" key="3">
    <source>
        <dbReference type="Proteomes" id="UP000234956"/>
    </source>
</evidence>
<gene>
    <name evidence="2" type="ORF">CRI88_12545</name>
</gene>
<dbReference type="InterPro" id="IPR008326">
    <property type="entry name" value="PdhI-like"/>
</dbReference>
<evidence type="ECO:0008006" key="4">
    <source>
        <dbReference type="Google" id="ProtNLM"/>
    </source>
</evidence>
<reference evidence="2 3" key="1">
    <citation type="submission" date="2017-10" db="EMBL/GenBank/DDBJ databases">
        <title>Draft genome of Lysinibacillus fusiformis strain Juneja, a laboratory-derived pathogen of Drosophila melanogaster.</title>
        <authorList>
            <person name="Smith B.R."/>
            <person name="Unckless R.L."/>
        </authorList>
    </citation>
    <scope>NUCLEOTIDE SEQUENCE [LARGE SCALE GENOMIC DNA]</scope>
    <source>
        <strain evidence="2 3">Juneja</strain>
    </source>
</reference>
<organism evidence="2 3">
    <name type="scientific">Lysinibacillus fusiformis</name>
    <dbReference type="NCBI Taxonomy" id="28031"/>
    <lineage>
        <taxon>Bacteria</taxon>
        <taxon>Bacillati</taxon>
        <taxon>Bacillota</taxon>
        <taxon>Bacilli</taxon>
        <taxon>Bacillales</taxon>
        <taxon>Bacillaceae</taxon>
        <taxon>Lysinibacillus</taxon>
    </lineage>
</organism>
<dbReference type="InterPro" id="IPR035903">
    <property type="entry name" value="HesB-like_dom_sf"/>
</dbReference>
<dbReference type="RefSeq" id="WP_036117611.1">
    <property type="nucleotide sequence ID" value="NZ_PDFK01000003.1"/>
</dbReference>
<dbReference type="SUPFAM" id="SSF89360">
    <property type="entry name" value="HesB-like domain"/>
    <property type="match status" value="1"/>
</dbReference>
<evidence type="ECO:0000256" key="1">
    <source>
        <dbReference type="ARBA" id="ARBA00006718"/>
    </source>
</evidence>
<sequence length="96" mass="11227">MNIALTDEALQWFKHEMEVEPGDTIRFYARYGGSSPFHEGFSLGMTREEPIAIGVQTVVDDVTYYIDEKDLWFFNDHNLHVDVDASNDELQYDYRT</sequence>
<dbReference type="Proteomes" id="UP000234956">
    <property type="component" value="Unassembled WGS sequence"/>
</dbReference>
<protein>
    <recommendedName>
        <fullName evidence="4">HesB/YadR/YfhF family protein</fullName>
    </recommendedName>
</protein>
<comment type="caution">
    <text evidence="2">The sequence shown here is derived from an EMBL/GenBank/DDBJ whole genome shotgun (WGS) entry which is preliminary data.</text>
</comment>
<evidence type="ECO:0000313" key="2">
    <source>
        <dbReference type="EMBL" id="PKU51527.1"/>
    </source>
</evidence>